<organism evidence="1">
    <name type="scientific">Arundo donax</name>
    <name type="common">Giant reed</name>
    <name type="synonym">Donax arundinaceus</name>
    <dbReference type="NCBI Taxonomy" id="35708"/>
    <lineage>
        <taxon>Eukaryota</taxon>
        <taxon>Viridiplantae</taxon>
        <taxon>Streptophyta</taxon>
        <taxon>Embryophyta</taxon>
        <taxon>Tracheophyta</taxon>
        <taxon>Spermatophyta</taxon>
        <taxon>Magnoliopsida</taxon>
        <taxon>Liliopsida</taxon>
        <taxon>Poales</taxon>
        <taxon>Poaceae</taxon>
        <taxon>PACMAD clade</taxon>
        <taxon>Arundinoideae</taxon>
        <taxon>Arundineae</taxon>
        <taxon>Arundo</taxon>
    </lineage>
</organism>
<reference evidence="1" key="2">
    <citation type="journal article" date="2015" name="Data Brief">
        <title>Shoot transcriptome of the giant reed, Arundo donax.</title>
        <authorList>
            <person name="Barrero R.A."/>
            <person name="Guerrero F.D."/>
            <person name="Moolhuijzen P."/>
            <person name="Goolsby J.A."/>
            <person name="Tidwell J."/>
            <person name="Bellgard S.E."/>
            <person name="Bellgard M.I."/>
        </authorList>
    </citation>
    <scope>NUCLEOTIDE SEQUENCE</scope>
    <source>
        <tissue evidence="1">Shoot tissue taken approximately 20 cm above the soil surface</tissue>
    </source>
</reference>
<evidence type="ECO:0000313" key="1">
    <source>
        <dbReference type="EMBL" id="JAE36543.1"/>
    </source>
</evidence>
<proteinExistence type="predicted"/>
<accession>A0A0A9HUF3</accession>
<name>A0A0A9HUF3_ARUDO</name>
<reference evidence="1" key="1">
    <citation type="submission" date="2014-09" db="EMBL/GenBank/DDBJ databases">
        <authorList>
            <person name="Magalhaes I.L.F."/>
            <person name="Oliveira U."/>
            <person name="Santos F.R."/>
            <person name="Vidigal T.H.D.A."/>
            <person name="Brescovit A.D."/>
            <person name="Santos A.J."/>
        </authorList>
    </citation>
    <scope>NUCLEOTIDE SEQUENCE</scope>
    <source>
        <tissue evidence="1">Shoot tissue taken approximately 20 cm above the soil surface</tissue>
    </source>
</reference>
<dbReference type="EMBL" id="GBRH01161353">
    <property type="protein sequence ID" value="JAE36543.1"/>
    <property type="molecule type" value="Transcribed_RNA"/>
</dbReference>
<dbReference type="AlphaFoldDB" id="A0A0A9HUF3"/>
<sequence length="64" mass="7379">MALELYQVEAEDFSRSLVFWKRCFASICMIWGFECAIMNSSCYLCKDGLYCQICNSASLFDPLL</sequence>
<protein>
    <submittedName>
        <fullName evidence="1">Uncharacterized protein</fullName>
    </submittedName>
</protein>